<evidence type="ECO:0000256" key="3">
    <source>
        <dbReference type="ARBA" id="ARBA00022801"/>
    </source>
</evidence>
<evidence type="ECO:0000313" key="6">
    <source>
        <dbReference type="Proteomes" id="UP000813385"/>
    </source>
</evidence>
<feature type="domain" description="Peptidase M20 dimerisation" evidence="4">
    <location>
        <begin position="265"/>
        <end position="363"/>
    </location>
</feature>
<protein>
    <submittedName>
        <fullName evidence="5">Hippurate hydrolase</fullName>
    </submittedName>
</protein>
<comment type="caution">
    <text evidence="5">The sequence shown here is derived from an EMBL/GenBank/DDBJ whole genome shotgun (WGS) entry which is preliminary data.</text>
</comment>
<reference evidence="5" key="1">
    <citation type="journal article" date="2021" name="Nat. Commun.">
        <title>Genetic determinants of endophytism in the Arabidopsis root mycobiome.</title>
        <authorList>
            <person name="Mesny F."/>
            <person name="Miyauchi S."/>
            <person name="Thiergart T."/>
            <person name="Pickel B."/>
            <person name="Atanasova L."/>
            <person name="Karlsson M."/>
            <person name="Huettel B."/>
            <person name="Barry K.W."/>
            <person name="Haridas S."/>
            <person name="Chen C."/>
            <person name="Bauer D."/>
            <person name="Andreopoulos W."/>
            <person name="Pangilinan J."/>
            <person name="LaButti K."/>
            <person name="Riley R."/>
            <person name="Lipzen A."/>
            <person name="Clum A."/>
            <person name="Drula E."/>
            <person name="Henrissat B."/>
            <person name="Kohler A."/>
            <person name="Grigoriev I.V."/>
            <person name="Martin F.M."/>
            <person name="Hacquard S."/>
        </authorList>
    </citation>
    <scope>NUCLEOTIDE SEQUENCE</scope>
    <source>
        <strain evidence="5">MPI-CAGE-AT-0016</strain>
    </source>
</reference>
<evidence type="ECO:0000256" key="1">
    <source>
        <dbReference type="ARBA" id="ARBA00006153"/>
    </source>
</evidence>
<organism evidence="5 6">
    <name type="scientific">Plectosphaerella cucumerina</name>
    <dbReference type="NCBI Taxonomy" id="40658"/>
    <lineage>
        <taxon>Eukaryota</taxon>
        <taxon>Fungi</taxon>
        <taxon>Dikarya</taxon>
        <taxon>Ascomycota</taxon>
        <taxon>Pezizomycotina</taxon>
        <taxon>Sordariomycetes</taxon>
        <taxon>Hypocreomycetidae</taxon>
        <taxon>Glomerellales</taxon>
        <taxon>Plectosphaerellaceae</taxon>
        <taxon>Plectosphaerella</taxon>
    </lineage>
</organism>
<accession>A0A8K0X422</accession>
<dbReference type="PANTHER" id="PTHR11014:SF63">
    <property type="entry name" value="METALLOPEPTIDASE, PUTATIVE (AFU_ORTHOLOGUE AFUA_6G09600)-RELATED"/>
    <property type="match status" value="1"/>
</dbReference>
<gene>
    <name evidence="5" type="ORF">B0T11DRAFT_311352</name>
</gene>
<dbReference type="GO" id="GO:0016787">
    <property type="term" value="F:hydrolase activity"/>
    <property type="evidence" value="ECO:0007669"/>
    <property type="project" value="UniProtKB-KW"/>
</dbReference>
<evidence type="ECO:0000313" key="5">
    <source>
        <dbReference type="EMBL" id="KAH7363297.1"/>
    </source>
</evidence>
<name>A0A8K0X422_9PEZI</name>
<dbReference type="OrthoDB" id="6119954at2759"/>
<evidence type="ECO:0000256" key="2">
    <source>
        <dbReference type="ARBA" id="ARBA00006247"/>
    </source>
</evidence>
<dbReference type="InterPro" id="IPR011650">
    <property type="entry name" value="Peptidase_M20_dimer"/>
</dbReference>
<dbReference type="SUPFAM" id="SSF55031">
    <property type="entry name" value="Bacterial exopeptidase dimerisation domain"/>
    <property type="match status" value="1"/>
</dbReference>
<dbReference type="InterPro" id="IPR036264">
    <property type="entry name" value="Bact_exopeptidase_dim_dom"/>
</dbReference>
<dbReference type="Proteomes" id="UP000813385">
    <property type="component" value="Unassembled WGS sequence"/>
</dbReference>
<dbReference type="NCBIfam" id="TIGR01891">
    <property type="entry name" value="amidohydrolases"/>
    <property type="match status" value="1"/>
</dbReference>
<keyword evidence="6" id="KW-1185">Reference proteome</keyword>
<dbReference type="Pfam" id="PF07687">
    <property type="entry name" value="M20_dimer"/>
    <property type="match status" value="1"/>
</dbReference>
<dbReference type="Gene3D" id="3.40.630.10">
    <property type="entry name" value="Zn peptidases"/>
    <property type="match status" value="1"/>
</dbReference>
<dbReference type="Gene3D" id="3.30.70.360">
    <property type="match status" value="1"/>
</dbReference>
<dbReference type="PANTHER" id="PTHR11014">
    <property type="entry name" value="PEPTIDASE M20 FAMILY MEMBER"/>
    <property type="match status" value="1"/>
</dbReference>
<dbReference type="Pfam" id="PF01546">
    <property type="entry name" value="Peptidase_M20"/>
    <property type="match status" value="1"/>
</dbReference>
<comment type="similarity">
    <text evidence="2">Belongs to the peptidase M20A family.</text>
</comment>
<dbReference type="EMBL" id="JAGPXD010000003">
    <property type="protein sequence ID" value="KAH7363297.1"/>
    <property type="molecule type" value="Genomic_DNA"/>
</dbReference>
<sequence length="490" mass="53091">MRTASVNQTYRPVLDSAFNQLELIARKETDVAGAVDRAIVLDGLRELRQRLRRRVRLDDFECLAHDEWMDEGILKDYAPDYSVYEDLYKHFHANAELPWQEQQTAAKVAQTLRSLSPDLEITTGIGGHGLIAILRNGDGPTVLLRADMDGLPVKELTGLDYACHNTMPDADGTIQPVMHACGHDMHITALLAAADVLVRSRPEWSGTIVLLFQPAEEKSTGAKAMVDAGLFTSLGCPVPDVILGQHVFPAKAGTLSTCAGPIMAGTAGLLVTVYGRGGHGSSPHLTVDPVVLASHIVVRLQTIVSRETPPDDVAVVTVGAISAGSAENIISDEATLRINTRSLRPERRAAILEAIERIVRAECVASGCTREPSITPTVSTLPMDNDTKVAARVGRAFQSHFGDAFDPDMRPVPASEDFNQLAIAVERPYLFWFFGGHDPEDYERREREGTLAGIPSNHSPFFAPVLSLTLKTGTEAMVVAALSYVATDTE</sequence>
<evidence type="ECO:0000259" key="4">
    <source>
        <dbReference type="Pfam" id="PF07687"/>
    </source>
</evidence>
<proteinExistence type="inferred from homology"/>
<dbReference type="AlphaFoldDB" id="A0A8K0X422"/>
<dbReference type="SUPFAM" id="SSF53187">
    <property type="entry name" value="Zn-dependent exopeptidases"/>
    <property type="match status" value="1"/>
</dbReference>
<keyword evidence="3 5" id="KW-0378">Hydrolase</keyword>
<dbReference type="InterPro" id="IPR017439">
    <property type="entry name" value="Amidohydrolase"/>
</dbReference>
<dbReference type="FunFam" id="3.30.70.360:FF:000001">
    <property type="entry name" value="N-acetyldiaminopimelate deacetylase"/>
    <property type="match status" value="1"/>
</dbReference>
<dbReference type="InterPro" id="IPR002933">
    <property type="entry name" value="Peptidase_M20"/>
</dbReference>
<comment type="similarity">
    <text evidence="1">Belongs to the peptidase M20 family.</text>
</comment>